<dbReference type="RefSeq" id="WP_084045633.1">
    <property type="nucleotide sequence ID" value="NZ_FWWU01000004.1"/>
</dbReference>
<dbReference type="EMBL" id="FWWU01000004">
    <property type="protein sequence ID" value="SMB80079.1"/>
    <property type="molecule type" value="Genomic_DNA"/>
</dbReference>
<proteinExistence type="predicted"/>
<evidence type="ECO:0000259" key="1">
    <source>
        <dbReference type="PROSITE" id="PS50271"/>
    </source>
</evidence>
<dbReference type="GO" id="GO:0016787">
    <property type="term" value="F:hydrolase activity"/>
    <property type="evidence" value="ECO:0007669"/>
    <property type="project" value="UniProtKB-KW"/>
</dbReference>
<reference evidence="2 3" key="1">
    <citation type="submission" date="2017-04" db="EMBL/GenBank/DDBJ databases">
        <authorList>
            <person name="Afonso C.L."/>
            <person name="Miller P.J."/>
            <person name="Scott M.A."/>
            <person name="Spackman E."/>
            <person name="Goraichik I."/>
            <person name="Dimitrov K.M."/>
            <person name="Suarez D.L."/>
            <person name="Swayne D.E."/>
        </authorList>
    </citation>
    <scope>NUCLEOTIDE SEQUENCE [LARGE SCALE GENOMIC DNA]</scope>
    <source>
        <strain evidence="2 3">KR-140</strain>
    </source>
</reference>
<dbReference type="GO" id="GO:0008270">
    <property type="term" value="F:zinc ion binding"/>
    <property type="evidence" value="ECO:0007669"/>
    <property type="project" value="InterPro"/>
</dbReference>
<feature type="domain" description="UBP-type" evidence="1">
    <location>
        <begin position="4"/>
        <end position="90"/>
    </location>
</feature>
<organism evidence="2 3">
    <name type="scientific">Deinococcus hopiensis KR-140</name>
    <dbReference type="NCBI Taxonomy" id="695939"/>
    <lineage>
        <taxon>Bacteria</taxon>
        <taxon>Thermotogati</taxon>
        <taxon>Deinococcota</taxon>
        <taxon>Deinococci</taxon>
        <taxon>Deinococcales</taxon>
        <taxon>Deinococcaceae</taxon>
        <taxon>Deinococcus</taxon>
    </lineage>
</organism>
<dbReference type="Gene3D" id="3.30.40.10">
    <property type="entry name" value="Zinc/RING finger domain, C3HC4 (zinc finger)"/>
    <property type="match status" value="1"/>
</dbReference>
<dbReference type="SMART" id="SM00290">
    <property type="entry name" value="ZnF_UBP"/>
    <property type="match status" value="1"/>
</dbReference>
<name>A0A1W1UGB5_9DEIO</name>
<dbReference type="Proteomes" id="UP000192582">
    <property type="component" value="Unassembled WGS sequence"/>
</dbReference>
<sequence length="90" mass="9998">MSQGTCTHEGSILLLEPAHTGKQVCEDCVKTGDTWVHLRMCMTCGHVGCCDSSKNRHATRHFGETGHPIVRSVEPGEAWRWCYVDRVTLG</sequence>
<dbReference type="STRING" id="695939.SAMN00790413_05407"/>
<evidence type="ECO:0000313" key="2">
    <source>
        <dbReference type="EMBL" id="SMB80079.1"/>
    </source>
</evidence>
<dbReference type="SUPFAM" id="SSF57850">
    <property type="entry name" value="RING/U-box"/>
    <property type="match status" value="1"/>
</dbReference>
<accession>A0A1W1UGB5</accession>
<gene>
    <name evidence="2" type="ORF">SAMN00790413_05407</name>
</gene>
<keyword evidence="3" id="KW-1185">Reference proteome</keyword>
<dbReference type="Pfam" id="PF02148">
    <property type="entry name" value="zf-UBP"/>
    <property type="match status" value="1"/>
</dbReference>
<dbReference type="OrthoDB" id="9793589at2"/>
<dbReference type="InterPro" id="IPR001607">
    <property type="entry name" value="Znf_UBP"/>
</dbReference>
<dbReference type="AlphaFoldDB" id="A0A1W1UGB5"/>
<dbReference type="InterPro" id="IPR013083">
    <property type="entry name" value="Znf_RING/FYVE/PHD"/>
</dbReference>
<protein>
    <submittedName>
        <fullName evidence="2">Ubiquitin-hydrolase Zn-finger-containing protein</fullName>
    </submittedName>
</protein>
<dbReference type="PROSITE" id="PS50271">
    <property type="entry name" value="ZF_UBP"/>
    <property type="match status" value="1"/>
</dbReference>
<evidence type="ECO:0000313" key="3">
    <source>
        <dbReference type="Proteomes" id="UP000192582"/>
    </source>
</evidence>
<keyword evidence="2" id="KW-0378">Hydrolase</keyword>